<feature type="chain" id="PRO_5040465858" description="DUF7371 domain-containing protein" evidence="2">
    <location>
        <begin position="19"/>
        <end position="788"/>
    </location>
</feature>
<gene>
    <name evidence="4" type="ORF">CLAFUR5_09784</name>
</gene>
<dbReference type="InterPro" id="IPR055795">
    <property type="entry name" value="DUF7371"/>
</dbReference>
<keyword evidence="2" id="KW-0732">Signal</keyword>
<dbReference type="GeneID" id="71989662"/>
<feature type="compositionally biased region" description="Low complexity" evidence="1">
    <location>
        <begin position="483"/>
        <end position="570"/>
    </location>
</feature>
<dbReference type="OrthoDB" id="5385013at2759"/>
<evidence type="ECO:0000313" key="4">
    <source>
        <dbReference type="EMBL" id="UJO22138.1"/>
    </source>
</evidence>
<dbReference type="Pfam" id="PF24086">
    <property type="entry name" value="DUF7371"/>
    <property type="match status" value="1"/>
</dbReference>
<dbReference type="OMA" id="HETAGIH"/>
<keyword evidence="5" id="KW-1185">Reference proteome</keyword>
<organism evidence="4 5">
    <name type="scientific">Passalora fulva</name>
    <name type="common">Tomato leaf mold</name>
    <name type="synonym">Cladosporium fulvum</name>
    <dbReference type="NCBI Taxonomy" id="5499"/>
    <lineage>
        <taxon>Eukaryota</taxon>
        <taxon>Fungi</taxon>
        <taxon>Dikarya</taxon>
        <taxon>Ascomycota</taxon>
        <taxon>Pezizomycotina</taxon>
        <taxon>Dothideomycetes</taxon>
        <taxon>Dothideomycetidae</taxon>
        <taxon>Mycosphaerellales</taxon>
        <taxon>Mycosphaerellaceae</taxon>
        <taxon>Fulvia</taxon>
    </lineage>
</organism>
<feature type="region of interest" description="Disordered" evidence="1">
    <location>
        <begin position="289"/>
        <end position="393"/>
    </location>
</feature>
<dbReference type="Proteomes" id="UP000756132">
    <property type="component" value="Chromosome 9"/>
</dbReference>
<dbReference type="EMBL" id="CP090171">
    <property type="protein sequence ID" value="UJO22138.1"/>
    <property type="molecule type" value="Genomic_DNA"/>
</dbReference>
<dbReference type="AlphaFoldDB" id="A0A9Q8PGN6"/>
<feature type="signal peptide" evidence="2">
    <location>
        <begin position="1"/>
        <end position="18"/>
    </location>
</feature>
<feature type="domain" description="DUF7371" evidence="3">
    <location>
        <begin position="580"/>
        <end position="784"/>
    </location>
</feature>
<dbReference type="RefSeq" id="XP_047766504.1">
    <property type="nucleotide sequence ID" value="XM_047908932.1"/>
</dbReference>
<feature type="region of interest" description="Disordered" evidence="1">
    <location>
        <begin position="483"/>
        <end position="616"/>
    </location>
</feature>
<evidence type="ECO:0000259" key="3">
    <source>
        <dbReference type="Pfam" id="PF24086"/>
    </source>
</evidence>
<dbReference type="KEGG" id="ffu:CLAFUR5_09784"/>
<protein>
    <recommendedName>
        <fullName evidence="3">DUF7371 domain-containing protein</fullName>
    </recommendedName>
</protein>
<proteinExistence type="predicted"/>
<evidence type="ECO:0000256" key="2">
    <source>
        <dbReference type="SAM" id="SignalP"/>
    </source>
</evidence>
<evidence type="ECO:0000313" key="5">
    <source>
        <dbReference type="Proteomes" id="UP000756132"/>
    </source>
</evidence>
<reference evidence="4" key="1">
    <citation type="submission" date="2021-12" db="EMBL/GenBank/DDBJ databases">
        <authorList>
            <person name="Zaccaron A."/>
            <person name="Stergiopoulos I."/>
        </authorList>
    </citation>
    <scope>NUCLEOTIDE SEQUENCE</scope>
    <source>
        <strain evidence="4">Race5_Kim</strain>
    </source>
</reference>
<name>A0A9Q8PGN6_PASFU</name>
<accession>A0A9Q8PGN6</accession>
<feature type="compositionally biased region" description="Low complexity" evidence="1">
    <location>
        <begin position="364"/>
        <end position="377"/>
    </location>
</feature>
<sequence>MIFSVLALVAITIAGVDANYWNGTAYRTGVNATETCSPTTVYVPFTATITSTAWTTSISSEAPTPSTTTVTVTASTTSTLSTALTETVTVTATVTASPSSSSSTLDGTTSSSAAAVSAAAAPPDTTITLASTTTISSTTTVTPTVTAPEFTSSSFSLMSPDSTTTLTSTSYTTILLSRVSSSRSAYTGINTSGWNVSSTASPQSPPGPTTTTMTNIVYFGNDNTTSSTTTVRITTTVGATITSVYTPPAFVTDISGTLTTISATPATITYTVTGEPAFTTSLTASSNEAGAVSHAPNPPPYGLPSQPISAATSGNPNTTASSQQTSLPYTGPVTITSFVDGHGTTFTVENTPVGTTPMSPPPSNSTTTRASTSSFPTGPVASESSTFGGSTSPGWFETSSSGATTFADSTISSLVAVATSTLVAFGSTTVLTISSTVSAQPSPLPTEGDASTEPASIVSVVSTQVLSGSTEVITILSTISAETVTSGVSETSTEVSAASTAGSSSQTSTRRLSSTLSRSTPTSQPDNSSRQSTSRTQSPSRSSSTTATPSSRPARTSSSSFSNPFPATSATAIPTAGCGEQGDFTMTFDDLPTYHPTKRQINNQTNGTDITQYPPLSQRPYRHMLFSQGYVYAPKAAEPFSPVSPPNVAAFVDPMKAGRPPLNSPVEPGEIGTYDEDNSAFYFDAKSAYLGCSNPGPDDCTIEATPYTYNTTLGDEVAGQAVNFTMSPCIQNCTLEKATFPSNGFKRLSGLQFRAVADSKPRMFFIDDMAMEWSNSSCSAGMTRQRTR</sequence>
<feature type="compositionally biased region" description="Polar residues" evidence="1">
    <location>
        <begin position="382"/>
        <end position="393"/>
    </location>
</feature>
<reference evidence="4" key="2">
    <citation type="journal article" date="2022" name="Microb. Genom.">
        <title>A chromosome-scale genome assembly of the tomato pathogen Cladosporium fulvum reveals a compartmentalized genome architecture and the presence of a dispensable chromosome.</title>
        <authorList>
            <person name="Zaccaron A.Z."/>
            <person name="Chen L.H."/>
            <person name="Samaras A."/>
            <person name="Stergiopoulos I."/>
        </authorList>
    </citation>
    <scope>NUCLEOTIDE SEQUENCE</scope>
    <source>
        <strain evidence="4">Race5_Kim</strain>
    </source>
</reference>
<feature type="compositionally biased region" description="Polar residues" evidence="1">
    <location>
        <begin position="306"/>
        <end position="337"/>
    </location>
</feature>
<feature type="compositionally biased region" description="Polar residues" evidence="1">
    <location>
        <begin position="344"/>
        <end position="354"/>
    </location>
</feature>
<feature type="compositionally biased region" description="Polar residues" evidence="1">
    <location>
        <begin position="599"/>
        <end position="615"/>
    </location>
</feature>
<evidence type="ECO:0000256" key="1">
    <source>
        <dbReference type="SAM" id="MobiDB-lite"/>
    </source>
</evidence>